<dbReference type="Gene3D" id="3.30.70.1150">
    <property type="entry name" value="ACT-like. Chain A, domain 2"/>
    <property type="match status" value="1"/>
</dbReference>
<evidence type="ECO:0000313" key="4">
    <source>
        <dbReference type="Proteomes" id="UP001146793"/>
    </source>
</evidence>
<feature type="compositionally biased region" description="Basic and acidic residues" evidence="1">
    <location>
        <begin position="92"/>
        <end position="101"/>
    </location>
</feature>
<organism evidence="3 4">
    <name type="scientific">Anaeramoeba flamelloides</name>
    <dbReference type="NCBI Taxonomy" id="1746091"/>
    <lineage>
        <taxon>Eukaryota</taxon>
        <taxon>Metamonada</taxon>
        <taxon>Anaeramoebidae</taxon>
        <taxon>Anaeramoeba</taxon>
    </lineage>
</organism>
<dbReference type="GO" id="GO:0016459">
    <property type="term" value="C:myosin complex"/>
    <property type="evidence" value="ECO:0007669"/>
    <property type="project" value="InterPro"/>
</dbReference>
<dbReference type="GO" id="GO:0003774">
    <property type="term" value="F:cytoskeletal motor activity"/>
    <property type="evidence" value="ECO:0007669"/>
    <property type="project" value="InterPro"/>
</dbReference>
<feature type="domain" description="TH1" evidence="2">
    <location>
        <begin position="117"/>
        <end position="288"/>
    </location>
</feature>
<protein>
    <recommendedName>
        <fullName evidence="2">TH1 domain-containing protein</fullName>
    </recommendedName>
</protein>
<comment type="caution">
    <text evidence="3">The sequence shown here is derived from an EMBL/GenBank/DDBJ whole genome shotgun (WGS) entry which is preliminary data.</text>
</comment>
<reference evidence="3" key="1">
    <citation type="submission" date="2022-08" db="EMBL/GenBank/DDBJ databases">
        <title>Novel sulphate-reducing endosymbionts in the free-living metamonad Anaeramoeba.</title>
        <authorList>
            <person name="Jerlstrom-Hultqvist J."/>
            <person name="Cepicka I."/>
            <person name="Gallot-Lavallee L."/>
            <person name="Salas-Leiva D."/>
            <person name="Curtis B.A."/>
            <person name="Zahonova K."/>
            <person name="Pipaliya S."/>
            <person name="Dacks J."/>
            <person name="Roger A.J."/>
        </authorList>
    </citation>
    <scope>NUCLEOTIDE SEQUENCE</scope>
    <source>
        <strain evidence="3">Busselton2</strain>
    </source>
</reference>
<feature type="region of interest" description="Disordered" evidence="1">
    <location>
        <begin position="78"/>
        <end position="101"/>
    </location>
</feature>
<dbReference type="PANTHER" id="PTHR34969">
    <property type="entry name" value="OS01G0621700 PROTEIN"/>
    <property type="match status" value="1"/>
</dbReference>
<dbReference type="InterPro" id="IPR027271">
    <property type="entry name" value="Acetolactate_synth/TF_NikR_C"/>
</dbReference>
<dbReference type="EMBL" id="JANTQA010000033">
    <property type="protein sequence ID" value="KAJ3437952.1"/>
    <property type="molecule type" value="Genomic_DNA"/>
</dbReference>
<proteinExistence type="predicted"/>
<gene>
    <name evidence="3" type="ORF">M0812_17130</name>
</gene>
<accession>A0AAV7Z797</accession>
<name>A0AAV7Z797_9EUKA</name>
<dbReference type="Pfam" id="PF06017">
    <property type="entry name" value="Myosin_TH1"/>
    <property type="match status" value="1"/>
</dbReference>
<dbReference type="Proteomes" id="UP001146793">
    <property type="component" value="Unassembled WGS sequence"/>
</dbReference>
<dbReference type="PROSITE" id="PS51757">
    <property type="entry name" value="TH1"/>
    <property type="match status" value="1"/>
</dbReference>
<evidence type="ECO:0000259" key="2">
    <source>
        <dbReference type="PROSITE" id="PS51757"/>
    </source>
</evidence>
<evidence type="ECO:0000256" key="1">
    <source>
        <dbReference type="SAM" id="MobiDB-lite"/>
    </source>
</evidence>
<dbReference type="InterPro" id="IPR010926">
    <property type="entry name" value="Myosin_TH1"/>
</dbReference>
<evidence type="ECO:0000313" key="3">
    <source>
        <dbReference type="EMBL" id="KAJ3437952.1"/>
    </source>
</evidence>
<dbReference type="AlphaFoldDB" id="A0AAV7Z797"/>
<dbReference type="PANTHER" id="PTHR34969:SF1">
    <property type="entry name" value="TH1 DOMAIN-CONTAINING PROTEIN"/>
    <property type="match status" value="1"/>
</dbReference>
<sequence length="288" mass="33601">MSEEDHHLVAVHLEKTNSLKLQQILTKYPCTIKTRLGLNEVSTELGKGIVILELIGEKRDTLFKEITEMGEVEIFSSKKKKKKKKTNQMTNETKKTEETNKSEDRLVQINKLFDQNKSRRRSSAMKEYYGNYLRIDNKKAVKNLMQKNKDTKVIFCDTVAKINKRNKVQERALLITDLNVYNLNPSSFQILRKISIVQLSSITLSTFEDNFFVLGVDEEYDYLIVSSRKTEIVCCLLECAKKLNKTIDVRFKNNFDYQASEGVIRELRFRSTDEGVSTEVYQRRKKKN</sequence>